<keyword evidence="3" id="KW-1185">Reference proteome</keyword>
<dbReference type="EMBL" id="JAGGKI010000041">
    <property type="protein sequence ID" value="MBP1897050.1"/>
    <property type="molecule type" value="Genomic_DNA"/>
</dbReference>
<dbReference type="Gene3D" id="3.40.50.300">
    <property type="entry name" value="P-loop containing nucleotide triphosphate hydrolases"/>
    <property type="match status" value="1"/>
</dbReference>
<dbReference type="InterPro" id="IPR008900">
    <property type="entry name" value="Zot_N"/>
</dbReference>
<proteinExistence type="predicted"/>
<sequence>MFIAGVVGGYGQGKTLTATIKAHQWAAASGAKLFANFPLRGAYLFDDYTDWYRVADAHGSIIIFDESQSNFDSRTWGGNGQIIMTQVLNYVRKMNSLFIFVLPSYSNIDTRIRDKTDLLIECIKSPNGTINNLVYEYQQKEFGPKGRFVNRWVLPVHQQKKVHALNLYSTHSMVHRFPTPPQNKVDQFFQELDRRHTAALERVYGKQYIDIQTLAKEELMDVAGVS</sequence>
<evidence type="ECO:0000259" key="1">
    <source>
        <dbReference type="Pfam" id="PF05707"/>
    </source>
</evidence>
<dbReference type="RefSeq" id="WP_210095781.1">
    <property type="nucleotide sequence ID" value="NZ_JAGGKI010000041.1"/>
</dbReference>
<dbReference type="Pfam" id="PF05707">
    <property type="entry name" value="Zot"/>
    <property type="match status" value="1"/>
</dbReference>
<feature type="domain" description="Zona occludens toxin N-terminal" evidence="1">
    <location>
        <begin position="47"/>
        <end position="118"/>
    </location>
</feature>
<evidence type="ECO:0000313" key="3">
    <source>
        <dbReference type="Proteomes" id="UP000706926"/>
    </source>
</evidence>
<dbReference type="SUPFAM" id="SSF52540">
    <property type="entry name" value="P-loop containing nucleoside triphosphate hydrolases"/>
    <property type="match status" value="1"/>
</dbReference>
<gene>
    <name evidence="2" type="ORF">J2Z18_006195</name>
</gene>
<evidence type="ECO:0000313" key="2">
    <source>
        <dbReference type="EMBL" id="MBP1897050.1"/>
    </source>
</evidence>
<dbReference type="GeneID" id="95408019"/>
<accession>A0ABS4FLH6</accession>
<dbReference type="InterPro" id="IPR027417">
    <property type="entry name" value="P-loop_NTPase"/>
</dbReference>
<comment type="caution">
    <text evidence="2">The sequence shown here is derived from an EMBL/GenBank/DDBJ whole genome shotgun (WGS) entry which is preliminary data.</text>
</comment>
<protein>
    <recommendedName>
        <fullName evidence="1">Zona occludens toxin N-terminal domain-containing protein</fullName>
    </recommendedName>
</protein>
<dbReference type="Proteomes" id="UP000706926">
    <property type="component" value="Unassembled WGS sequence"/>
</dbReference>
<name>A0ABS4FLH6_9BACL</name>
<reference evidence="2 3" key="1">
    <citation type="submission" date="2021-03" db="EMBL/GenBank/DDBJ databases">
        <title>Genomic Encyclopedia of Type Strains, Phase IV (KMG-IV): sequencing the most valuable type-strain genomes for metagenomic binning, comparative biology and taxonomic classification.</title>
        <authorList>
            <person name="Goeker M."/>
        </authorList>
    </citation>
    <scope>NUCLEOTIDE SEQUENCE [LARGE SCALE GENOMIC DNA]</scope>
    <source>
        <strain evidence="2 3">DSM 15596</strain>
    </source>
</reference>
<organism evidence="2 3">
    <name type="scientific">Paenibacillus lactis</name>
    <dbReference type="NCBI Taxonomy" id="228574"/>
    <lineage>
        <taxon>Bacteria</taxon>
        <taxon>Bacillati</taxon>
        <taxon>Bacillota</taxon>
        <taxon>Bacilli</taxon>
        <taxon>Bacillales</taxon>
        <taxon>Paenibacillaceae</taxon>
        <taxon>Paenibacillus</taxon>
    </lineage>
</organism>